<dbReference type="PROSITE" id="PS50109">
    <property type="entry name" value="HIS_KIN"/>
    <property type="match status" value="1"/>
</dbReference>
<evidence type="ECO:0000256" key="7">
    <source>
        <dbReference type="ARBA" id="ARBA00022692"/>
    </source>
</evidence>
<keyword evidence="11 15" id="KW-1133">Transmembrane helix</keyword>
<evidence type="ECO:0000259" key="17">
    <source>
        <dbReference type="PROSITE" id="PS50885"/>
    </source>
</evidence>
<dbReference type="Pfam" id="PF00512">
    <property type="entry name" value="HisKA"/>
    <property type="match status" value="1"/>
</dbReference>
<dbReference type="Gene3D" id="3.30.565.10">
    <property type="entry name" value="Histidine kinase-like ATPase, C-terminal domain"/>
    <property type="match status" value="1"/>
</dbReference>
<dbReference type="InterPro" id="IPR050398">
    <property type="entry name" value="HssS/ArlS-like"/>
</dbReference>
<feature type="domain" description="Histidine kinase" evidence="16">
    <location>
        <begin position="246"/>
        <end position="480"/>
    </location>
</feature>
<name>A0A0M0LLH9_9BACL</name>
<evidence type="ECO:0000256" key="15">
    <source>
        <dbReference type="SAM" id="Phobius"/>
    </source>
</evidence>
<proteinExistence type="predicted"/>
<dbReference type="InterPro" id="IPR003594">
    <property type="entry name" value="HATPase_dom"/>
</dbReference>
<dbReference type="PATRIC" id="fig|263475.3.peg.1578"/>
<evidence type="ECO:0000256" key="10">
    <source>
        <dbReference type="ARBA" id="ARBA00022840"/>
    </source>
</evidence>
<dbReference type="GeneID" id="301135605"/>
<reference evidence="19" key="1">
    <citation type="submission" date="2015-08" db="EMBL/GenBank/DDBJ databases">
        <title>Fjat-10028 dsm 16317.</title>
        <authorList>
            <person name="Liu B."/>
            <person name="Wang J."/>
            <person name="Zhu Y."/>
            <person name="Liu G."/>
            <person name="Chen Q."/>
            <person name="Chen Z."/>
            <person name="Lan J."/>
            <person name="Che J."/>
            <person name="Ge C."/>
            <person name="Shi H."/>
            <person name="Pan Z."/>
            <person name="Liu X."/>
        </authorList>
    </citation>
    <scope>NUCLEOTIDE SEQUENCE [LARGE SCALE GENOMIC DNA]</scope>
    <source>
        <strain evidence="19">DSM 16317</strain>
    </source>
</reference>
<protein>
    <recommendedName>
        <fullName evidence="3">histidine kinase</fullName>
        <ecNumber evidence="3">2.7.13.3</ecNumber>
    </recommendedName>
</protein>
<keyword evidence="13 15" id="KW-0472">Membrane</keyword>
<evidence type="ECO:0000259" key="16">
    <source>
        <dbReference type="PROSITE" id="PS50109"/>
    </source>
</evidence>
<dbReference type="SMART" id="SM00388">
    <property type="entry name" value="HisKA"/>
    <property type="match status" value="1"/>
</dbReference>
<evidence type="ECO:0000256" key="13">
    <source>
        <dbReference type="ARBA" id="ARBA00023136"/>
    </source>
</evidence>
<keyword evidence="10" id="KW-0067">ATP-binding</keyword>
<evidence type="ECO:0000256" key="2">
    <source>
        <dbReference type="ARBA" id="ARBA00004651"/>
    </source>
</evidence>
<dbReference type="InterPro" id="IPR036097">
    <property type="entry name" value="HisK_dim/P_sf"/>
</dbReference>
<dbReference type="InterPro" id="IPR004358">
    <property type="entry name" value="Sig_transdc_His_kin-like_C"/>
</dbReference>
<evidence type="ECO:0000256" key="8">
    <source>
        <dbReference type="ARBA" id="ARBA00022741"/>
    </source>
</evidence>
<dbReference type="PANTHER" id="PTHR45528:SF1">
    <property type="entry name" value="SENSOR HISTIDINE KINASE CPXA"/>
    <property type="match status" value="1"/>
</dbReference>
<dbReference type="InterPro" id="IPR003661">
    <property type="entry name" value="HisK_dim/P_dom"/>
</dbReference>
<keyword evidence="14" id="KW-0175">Coiled coil</keyword>
<sequence length="493" mass="56461">MKLKTWLLLSYFIVMILPLAAAYALFASVNAYHEDRNVEEYFEKWTELQQISTVLKNPKLYKQGIERPQVKEISNPQTAIILYRNDGLPLYNSDPLVNSVSVIESKESLYKNLFQFENNYRNYSYKEPVFSGNELVGFFEVSLARDEWIDGVNIRTWSVIAILIGIFCIIFISVSVLVNRKLNKRLTHLMKQMTAFASSEKVEDMQTTNDEIGELTSSFYSMRKQIEEARERIAKEQQEKEFMIATISHDLKTPLTSIRAYAESLSAERNLVDEEREEYREIIINKANYMQQMLDDLLMYTLLQSSTYEMDLVQVEGSEFFDMLLSDYEQLCYDKNITLEVQSEIEGIFNVNPKQLMRVTDNLMSNAIQHTPKEGAIWLAAVSSENLPNWVFPYVTQELKLDGPLLIVQNSGEGIDKEALNHVFEPLFQADIARSKKGVSGTGLGLSITKQIIEKHGGKVQMMSHKTIGTCVICKLPTIEGIGDGNENNFKND</sequence>
<comment type="subcellular location">
    <subcellularLocation>
        <location evidence="2">Cell membrane</location>
        <topology evidence="2">Multi-pass membrane protein</topology>
    </subcellularLocation>
</comment>
<keyword evidence="12" id="KW-0902">Two-component regulatory system</keyword>
<evidence type="ECO:0000256" key="12">
    <source>
        <dbReference type="ARBA" id="ARBA00023012"/>
    </source>
</evidence>
<dbReference type="GO" id="GO:0000155">
    <property type="term" value="F:phosphorelay sensor kinase activity"/>
    <property type="evidence" value="ECO:0007669"/>
    <property type="project" value="InterPro"/>
</dbReference>
<dbReference type="SUPFAM" id="SSF47384">
    <property type="entry name" value="Homodimeric domain of signal transducing histidine kinase"/>
    <property type="match status" value="1"/>
</dbReference>
<dbReference type="Pfam" id="PF02518">
    <property type="entry name" value="HATPase_c"/>
    <property type="match status" value="1"/>
</dbReference>
<evidence type="ECO:0000313" key="18">
    <source>
        <dbReference type="EMBL" id="KOO51930.1"/>
    </source>
</evidence>
<dbReference type="InterPro" id="IPR005467">
    <property type="entry name" value="His_kinase_dom"/>
</dbReference>
<keyword evidence="6" id="KW-0808">Transferase</keyword>
<dbReference type="AlphaFoldDB" id="A0A0M0LLH9"/>
<dbReference type="SMART" id="SM00304">
    <property type="entry name" value="HAMP"/>
    <property type="match status" value="1"/>
</dbReference>
<evidence type="ECO:0000313" key="19">
    <source>
        <dbReference type="Proteomes" id="UP000036867"/>
    </source>
</evidence>
<evidence type="ECO:0000256" key="4">
    <source>
        <dbReference type="ARBA" id="ARBA00022475"/>
    </source>
</evidence>
<keyword evidence="8" id="KW-0547">Nucleotide-binding</keyword>
<keyword evidence="19" id="KW-1185">Reference proteome</keyword>
<accession>A0A0M0LLH9</accession>
<evidence type="ECO:0000256" key="14">
    <source>
        <dbReference type="SAM" id="Coils"/>
    </source>
</evidence>
<dbReference type="GO" id="GO:0005524">
    <property type="term" value="F:ATP binding"/>
    <property type="evidence" value="ECO:0007669"/>
    <property type="project" value="UniProtKB-KW"/>
</dbReference>
<feature type="domain" description="HAMP" evidence="17">
    <location>
        <begin position="180"/>
        <end position="231"/>
    </location>
</feature>
<dbReference type="InterPro" id="IPR003660">
    <property type="entry name" value="HAMP_dom"/>
</dbReference>
<keyword evidence="4" id="KW-1003">Cell membrane</keyword>
<dbReference type="InterPro" id="IPR036890">
    <property type="entry name" value="HATPase_C_sf"/>
</dbReference>
<dbReference type="PRINTS" id="PR00344">
    <property type="entry name" value="BCTRLSENSOR"/>
</dbReference>
<evidence type="ECO:0000256" key="6">
    <source>
        <dbReference type="ARBA" id="ARBA00022679"/>
    </source>
</evidence>
<dbReference type="GO" id="GO:0005886">
    <property type="term" value="C:plasma membrane"/>
    <property type="evidence" value="ECO:0007669"/>
    <property type="project" value="UniProtKB-SubCell"/>
</dbReference>
<evidence type="ECO:0000256" key="3">
    <source>
        <dbReference type="ARBA" id="ARBA00012438"/>
    </source>
</evidence>
<dbReference type="Proteomes" id="UP000036867">
    <property type="component" value="Unassembled WGS sequence"/>
</dbReference>
<dbReference type="CDD" id="cd06225">
    <property type="entry name" value="HAMP"/>
    <property type="match status" value="1"/>
</dbReference>
<dbReference type="Gene3D" id="1.10.287.130">
    <property type="match status" value="1"/>
</dbReference>
<dbReference type="OrthoDB" id="9813151at2"/>
<evidence type="ECO:0000256" key="9">
    <source>
        <dbReference type="ARBA" id="ARBA00022777"/>
    </source>
</evidence>
<dbReference type="EC" id="2.7.13.3" evidence="3"/>
<keyword evidence="5" id="KW-0597">Phosphoprotein</keyword>
<keyword evidence="7 15" id="KW-0812">Transmembrane</keyword>
<feature type="transmembrane region" description="Helical" evidence="15">
    <location>
        <begin position="157"/>
        <end position="178"/>
    </location>
</feature>
<dbReference type="STRING" id="263475.AMD00_05745"/>
<dbReference type="PROSITE" id="PS50885">
    <property type="entry name" value="HAMP"/>
    <property type="match status" value="1"/>
</dbReference>
<dbReference type="CDD" id="cd00075">
    <property type="entry name" value="HATPase"/>
    <property type="match status" value="1"/>
</dbReference>
<dbReference type="PANTHER" id="PTHR45528">
    <property type="entry name" value="SENSOR HISTIDINE KINASE CPXA"/>
    <property type="match status" value="1"/>
</dbReference>
<dbReference type="CDD" id="cd00082">
    <property type="entry name" value="HisKA"/>
    <property type="match status" value="1"/>
</dbReference>
<dbReference type="EMBL" id="LILB01000001">
    <property type="protein sequence ID" value="KOO51930.1"/>
    <property type="molecule type" value="Genomic_DNA"/>
</dbReference>
<dbReference type="SMART" id="SM00387">
    <property type="entry name" value="HATPase_c"/>
    <property type="match status" value="1"/>
</dbReference>
<dbReference type="RefSeq" id="WP_053416098.1">
    <property type="nucleotide sequence ID" value="NZ_LILB01000001.1"/>
</dbReference>
<comment type="catalytic activity">
    <reaction evidence="1">
        <text>ATP + protein L-histidine = ADP + protein N-phospho-L-histidine.</text>
        <dbReference type="EC" id="2.7.13.3"/>
    </reaction>
</comment>
<keyword evidence="9 18" id="KW-0418">Kinase</keyword>
<evidence type="ECO:0000256" key="11">
    <source>
        <dbReference type="ARBA" id="ARBA00022989"/>
    </source>
</evidence>
<organism evidence="18 19">
    <name type="scientific">Viridibacillus arvi</name>
    <dbReference type="NCBI Taxonomy" id="263475"/>
    <lineage>
        <taxon>Bacteria</taxon>
        <taxon>Bacillati</taxon>
        <taxon>Bacillota</taxon>
        <taxon>Bacilli</taxon>
        <taxon>Bacillales</taxon>
        <taxon>Caryophanaceae</taxon>
        <taxon>Viridibacillus</taxon>
    </lineage>
</organism>
<evidence type="ECO:0000256" key="5">
    <source>
        <dbReference type="ARBA" id="ARBA00022553"/>
    </source>
</evidence>
<dbReference type="Gene3D" id="6.10.340.10">
    <property type="match status" value="1"/>
</dbReference>
<feature type="coiled-coil region" evidence="14">
    <location>
        <begin position="219"/>
        <end position="292"/>
    </location>
</feature>
<gene>
    <name evidence="18" type="ORF">AMD00_05745</name>
</gene>
<comment type="caution">
    <text evidence="18">The sequence shown here is derived from an EMBL/GenBank/DDBJ whole genome shotgun (WGS) entry which is preliminary data.</text>
</comment>
<evidence type="ECO:0000256" key="1">
    <source>
        <dbReference type="ARBA" id="ARBA00000085"/>
    </source>
</evidence>
<dbReference type="SUPFAM" id="SSF55874">
    <property type="entry name" value="ATPase domain of HSP90 chaperone/DNA topoisomerase II/histidine kinase"/>
    <property type="match status" value="1"/>
</dbReference>